<protein>
    <recommendedName>
        <fullName evidence="3">Excalibur calcium-binding domain-containing protein</fullName>
    </recommendedName>
</protein>
<feature type="domain" description="Excalibur calcium-binding" evidence="3">
    <location>
        <begin position="200"/>
        <end position="236"/>
    </location>
</feature>
<keyword evidence="2" id="KW-0812">Transmembrane</keyword>
<dbReference type="RefSeq" id="WP_118888895.1">
    <property type="nucleotide sequence ID" value="NZ_PHUT01000003.1"/>
</dbReference>
<keyword evidence="2" id="KW-1133">Transmembrane helix</keyword>
<evidence type="ECO:0000256" key="1">
    <source>
        <dbReference type="SAM" id="MobiDB-lite"/>
    </source>
</evidence>
<sequence length="236" mass="25228">MIAISILGVFAIISALIYLVFHFIKKLKDKERVLSKKIFYPFLIGGFVLIIIGSAEIGTQARLNEALEDVEVLTTENKSLESEKDELETALLELETEHEEDVSGLEDEVKKLSSENDDYKKQIASLESQDAEIEELEKKVSELTAENKELDSEVSSLESQLASAKAAPPTSTASASTGGSSGSSGSSSSSGSTTASTDVYYKNCTEARNAGAAPVYKGDPGYASHLDRDGDGVGCE</sequence>
<evidence type="ECO:0000259" key="3">
    <source>
        <dbReference type="SMART" id="SM00894"/>
    </source>
</evidence>
<evidence type="ECO:0000256" key="2">
    <source>
        <dbReference type="SAM" id="Phobius"/>
    </source>
</evidence>
<feature type="transmembrane region" description="Helical" evidence="2">
    <location>
        <begin position="37"/>
        <end position="55"/>
    </location>
</feature>
<feature type="region of interest" description="Disordered" evidence="1">
    <location>
        <begin position="211"/>
        <end position="236"/>
    </location>
</feature>
<reference evidence="4 5" key="1">
    <citation type="journal article" date="2007" name="Int. J. Syst. Evol. Microbiol.">
        <title>Oceanobacillus profundus sp. nov., isolated from a deep-sea sediment core.</title>
        <authorList>
            <person name="Kim Y.G."/>
            <person name="Choi D.H."/>
            <person name="Hyun S."/>
            <person name="Cho B.C."/>
        </authorList>
    </citation>
    <scope>NUCLEOTIDE SEQUENCE [LARGE SCALE GENOMIC DNA]</scope>
    <source>
        <strain evidence="4 5">DSM 18246</strain>
    </source>
</reference>
<dbReference type="OrthoDB" id="4376109at2"/>
<organism evidence="4 5">
    <name type="scientific">Oceanobacillus profundus</name>
    <dbReference type="NCBI Taxonomy" id="372463"/>
    <lineage>
        <taxon>Bacteria</taxon>
        <taxon>Bacillati</taxon>
        <taxon>Bacillota</taxon>
        <taxon>Bacilli</taxon>
        <taxon>Bacillales</taxon>
        <taxon>Bacillaceae</taxon>
        <taxon>Oceanobacillus</taxon>
    </lineage>
</organism>
<feature type="transmembrane region" description="Helical" evidence="2">
    <location>
        <begin position="6"/>
        <end position="25"/>
    </location>
</feature>
<dbReference type="AlphaFoldDB" id="A0A417YJT8"/>
<dbReference type="EMBL" id="QWEH01000003">
    <property type="protein sequence ID" value="RHW33557.1"/>
    <property type="molecule type" value="Genomic_DNA"/>
</dbReference>
<gene>
    <name evidence="4" type="ORF">D1B32_05815</name>
</gene>
<feature type="compositionally biased region" description="Low complexity" evidence="1">
    <location>
        <begin position="162"/>
        <end position="196"/>
    </location>
</feature>
<feature type="region of interest" description="Disordered" evidence="1">
    <location>
        <begin position="150"/>
        <end position="196"/>
    </location>
</feature>
<keyword evidence="5" id="KW-1185">Reference proteome</keyword>
<accession>A0A417YJT8</accession>
<comment type="caution">
    <text evidence="4">The sequence shown here is derived from an EMBL/GenBank/DDBJ whole genome shotgun (WGS) entry which is preliminary data.</text>
</comment>
<dbReference type="Proteomes" id="UP000285456">
    <property type="component" value="Unassembled WGS sequence"/>
</dbReference>
<evidence type="ECO:0000313" key="5">
    <source>
        <dbReference type="Proteomes" id="UP000285456"/>
    </source>
</evidence>
<proteinExistence type="predicted"/>
<feature type="compositionally biased region" description="Basic and acidic residues" evidence="1">
    <location>
        <begin position="225"/>
        <end position="236"/>
    </location>
</feature>
<dbReference type="InterPro" id="IPR008613">
    <property type="entry name" value="Excalibur_Ca-bd_domain"/>
</dbReference>
<evidence type="ECO:0000313" key="4">
    <source>
        <dbReference type="EMBL" id="RHW33557.1"/>
    </source>
</evidence>
<keyword evidence="2" id="KW-0472">Membrane</keyword>
<dbReference type="SMART" id="SM00894">
    <property type="entry name" value="Excalibur"/>
    <property type="match status" value="1"/>
</dbReference>
<dbReference type="Pfam" id="PF05901">
    <property type="entry name" value="Excalibur"/>
    <property type="match status" value="1"/>
</dbReference>
<name>A0A417YJT8_9BACI</name>
<dbReference type="Gene3D" id="1.10.287.1490">
    <property type="match status" value="1"/>
</dbReference>